<dbReference type="Pfam" id="PF01066">
    <property type="entry name" value="CDP-OH_P_transf"/>
    <property type="match status" value="1"/>
</dbReference>
<dbReference type="InterPro" id="IPR043130">
    <property type="entry name" value="CDP-OH_PTrfase_TM_dom"/>
</dbReference>
<dbReference type="GO" id="GO:0016020">
    <property type="term" value="C:membrane"/>
    <property type="evidence" value="ECO:0007669"/>
    <property type="project" value="InterPro"/>
</dbReference>
<keyword evidence="1" id="KW-0472">Membrane</keyword>
<gene>
    <name evidence="2" type="ORF">KK078_23970</name>
</gene>
<dbReference type="InterPro" id="IPR000462">
    <property type="entry name" value="CDP-OH_P_trans"/>
</dbReference>
<dbReference type="EMBL" id="JAHESC010000045">
    <property type="protein sequence ID" value="MBT1689642.1"/>
    <property type="molecule type" value="Genomic_DNA"/>
</dbReference>
<dbReference type="Proteomes" id="UP001319180">
    <property type="component" value="Unassembled WGS sequence"/>
</dbReference>
<dbReference type="GO" id="GO:0016780">
    <property type="term" value="F:phosphotransferase activity, for other substituted phosphate groups"/>
    <property type="evidence" value="ECO:0007669"/>
    <property type="project" value="InterPro"/>
</dbReference>
<evidence type="ECO:0000256" key="1">
    <source>
        <dbReference type="SAM" id="Phobius"/>
    </source>
</evidence>
<reference evidence="2 3" key="1">
    <citation type="submission" date="2021-05" db="EMBL/GenBank/DDBJ databases">
        <title>A Polyphasic approach of four new species of the genus Ohtaekwangia: Ohtaekwangia histidinii sp. nov., Ohtaekwangia cretensis sp. nov., Ohtaekwangia indiensis sp. nov., Ohtaekwangia reichenbachii sp. nov. from diverse environment.</title>
        <authorList>
            <person name="Octaviana S."/>
        </authorList>
    </citation>
    <scope>NUCLEOTIDE SEQUENCE [LARGE SCALE GENOMIC DNA]</scope>
    <source>
        <strain evidence="2 3">PWU37</strain>
    </source>
</reference>
<organism evidence="2 3">
    <name type="scientific">Dawidia soli</name>
    <dbReference type="NCBI Taxonomy" id="2782352"/>
    <lineage>
        <taxon>Bacteria</taxon>
        <taxon>Pseudomonadati</taxon>
        <taxon>Bacteroidota</taxon>
        <taxon>Cytophagia</taxon>
        <taxon>Cytophagales</taxon>
        <taxon>Chryseotaleaceae</taxon>
        <taxon>Dawidia</taxon>
    </lineage>
</organism>
<keyword evidence="1" id="KW-0812">Transmembrane</keyword>
<dbReference type="AlphaFoldDB" id="A0AAP2DE59"/>
<comment type="caution">
    <text evidence="2">The sequence shown here is derived from an EMBL/GenBank/DDBJ whole genome shotgun (WGS) entry which is preliminary data.</text>
</comment>
<protein>
    <submittedName>
        <fullName evidence="2">CDP-alcohol phosphatidyltransferase family protein</fullName>
    </submittedName>
</protein>
<sequence length="214" mass="23656">MKPDLNSRRPIASRDAGWAKHAAAFLAKQGLSPNFISVLSIVFAMVSLIAFYLDHLERGLHVVNMVLAIAGIQGRLVMNLLDGMVAVEHNKKSPVGGIFNEVPDRITDTLILFGVGLLAKNMPYGMDLAYWAIALSIATAYIRTLGASLHCGHFFIGPMAKQHRMALITLGCVACIWYTPVFYYLLIVMNVGLVITCYRRLAKIYVHLQKNPVQ</sequence>
<dbReference type="Gene3D" id="1.20.120.1760">
    <property type="match status" value="1"/>
</dbReference>
<proteinExistence type="predicted"/>
<feature type="transmembrane region" description="Helical" evidence="1">
    <location>
        <begin position="128"/>
        <end position="146"/>
    </location>
</feature>
<feature type="transmembrane region" description="Helical" evidence="1">
    <location>
        <begin position="35"/>
        <end position="53"/>
    </location>
</feature>
<evidence type="ECO:0000313" key="3">
    <source>
        <dbReference type="Proteomes" id="UP001319180"/>
    </source>
</evidence>
<keyword evidence="3" id="KW-1185">Reference proteome</keyword>
<dbReference type="RefSeq" id="WP_254092862.1">
    <property type="nucleotide sequence ID" value="NZ_JAHESC010000045.1"/>
</dbReference>
<evidence type="ECO:0000313" key="2">
    <source>
        <dbReference type="EMBL" id="MBT1689642.1"/>
    </source>
</evidence>
<feature type="transmembrane region" description="Helical" evidence="1">
    <location>
        <begin position="167"/>
        <end position="186"/>
    </location>
</feature>
<keyword evidence="1" id="KW-1133">Transmembrane helix</keyword>
<name>A0AAP2DE59_9BACT</name>
<accession>A0AAP2DE59</accession>
<feature type="transmembrane region" description="Helical" evidence="1">
    <location>
        <begin position="60"/>
        <end position="78"/>
    </location>
</feature>
<dbReference type="GO" id="GO:0008654">
    <property type="term" value="P:phospholipid biosynthetic process"/>
    <property type="evidence" value="ECO:0007669"/>
    <property type="project" value="InterPro"/>
</dbReference>